<organism evidence="1 2">
    <name type="scientific">Meloidogyne enterolobii</name>
    <name type="common">Root-knot nematode worm</name>
    <name type="synonym">Meloidogyne mayaguensis</name>
    <dbReference type="NCBI Taxonomy" id="390850"/>
    <lineage>
        <taxon>Eukaryota</taxon>
        <taxon>Metazoa</taxon>
        <taxon>Ecdysozoa</taxon>
        <taxon>Nematoda</taxon>
        <taxon>Chromadorea</taxon>
        <taxon>Rhabditida</taxon>
        <taxon>Tylenchina</taxon>
        <taxon>Tylenchomorpha</taxon>
        <taxon>Tylenchoidea</taxon>
        <taxon>Meloidogynidae</taxon>
        <taxon>Meloidogyninae</taxon>
        <taxon>Meloidogyne</taxon>
    </lineage>
</organism>
<keyword evidence="2" id="KW-1185">Reference proteome</keyword>
<dbReference type="EMBL" id="CAVMJV010000077">
    <property type="protein sequence ID" value="CAK5089596.1"/>
    <property type="molecule type" value="Genomic_DNA"/>
</dbReference>
<sequence length="62" mass="6866">MRKGLRHPPHPPFPSLFLQILSGWLIVSAIWPSIFKCPTKEKGFEGLCVLVCAGPNCFTGLE</sequence>
<reference evidence="1" key="1">
    <citation type="submission" date="2023-11" db="EMBL/GenBank/DDBJ databases">
        <authorList>
            <person name="Poullet M."/>
        </authorList>
    </citation>
    <scope>NUCLEOTIDE SEQUENCE</scope>
    <source>
        <strain evidence="1">E1834</strain>
    </source>
</reference>
<evidence type="ECO:0000313" key="1">
    <source>
        <dbReference type="EMBL" id="CAK5089596.1"/>
    </source>
</evidence>
<gene>
    <name evidence="1" type="ORF">MENTE1834_LOCUS37319</name>
</gene>
<protein>
    <submittedName>
        <fullName evidence="1">Uncharacterized protein</fullName>
    </submittedName>
</protein>
<name>A0ACB1AGZ6_MELEN</name>
<evidence type="ECO:0000313" key="2">
    <source>
        <dbReference type="Proteomes" id="UP001497535"/>
    </source>
</evidence>
<proteinExistence type="predicted"/>
<dbReference type="Proteomes" id="UP001497535">
    <property type="component" value="Unassembled WGS sequence"/>
</dbReference>
<comment type="caution">
    <text evidence="1">The sequence shown here is derived from an EMBL/GenBank/DDBJ whole genome shotgun (WGS) entry which is preliminary data.</text>
</comment>
<accession>A0ACB1AGZ6</accession>